<organism evidence="1 2">
    <name type="scientific">Paenibacillus chibensis</name>
    <dbReference type="NCBI Taxonomy" id="59846"/>
    <lineage>
        <taxon>Bacteria</taxon>
        <taxon>Bacillati</taxon>
        <taxon>Bacillota</taxon>
        <taxon>Bacilli</taxon>
        <taxon>Bacillales</taxon>
        <taxon>Paenibacillaceae</taxon>
        <taxon>Paenibacillus</taxon>
    </lineage>
</organism>
<dbReference type="InterPro" id="IPR008969">
    <property type="entry name" value="CarboxyPept-like_regulatory"/>
</dbReference>
<dbReference type="EMBL" id="JARTLD010000025">
    <property type="protein sequence ID" value="MED5017595.1"/>
    <property type="molecule type" value="Genomic_DNA"/>
</dbReference>
<dbReference type="RefSeq" id="WP_328277361.1">
    <property type="nucleotide sequence ID" value="NZ_JARTLD010000025.1"/>
</dbReference>
<gene>
    <name evidence="1" type="ORF">P9847_09805</name>
</gene>
<reference evidence="1 2" key="1">
    <citation type="submission" date="2023-03" db="EMBL/GenBank/DDBJ databases">
        <title>Bacillus Genome Sequencing.</title>
        <authorList>
            <person name="Dunlap C."/>
        </authorList>
    </citation>
    <scope>NUCLEOTIDE SEQUENCE [LARGE SCALE GENOMIC DNA]</scope>
    <source>
        <strain evidence="1 2">NRS-52</strain>
    </source>
</reference>
<name>A0ABU6PRU6_9BACL</name>
<accession>A0ABU6PRU6</accession>
<evidence type="ECO:0000313" key="2">
    <source>
        <dbReference type="Proteomes" id="UP001343257"/>
    </source>
</evidence>
<sequence length="199" mass="21887">MFDRYGWYGIIKDSDGQPVKGAVVELWEEEGVEPLISSEPSGENGGYLIEAIPKIVDAVSLRVQINQMTYALQQDVLLTIPSQTSLGADITLPKHGLELASSMLRTRLLPGAVYQGIMIGVSSGQSVTYTSTVPTKDGSFLLTMPKQVWEEHPFLYETKIRLFQASPLQAGDVIPSERIPPARIYEPDHIQAQLKSSSL</sequence>
<dbReference type="SUPFAM" id="SSF49464">
    <property type="entry name" value="Carboxypeptidase regulatory domain-like"/>
    <property type="match status" value="1"/>
</dbReference>
<protein>
    <submittedName>
        <fullName evidence="1">Carboxypeptidase-like regulatory domain-containing protein</fullName>
    </submittedName>
</protein>
<evidence type="ECO:0000313" key="1">
    <source>
        <dbReference type="EMBL" id="MED5017595.1"/>
    </source>
</evidence>
<comment type="caution">
    <text evidence="1">The sequence shown here is derived from an EMBL/GenBank/DDBJ whole genome shotgun (WGS) entry which is preliminary data.</text>
</comment>
<keyword evidence="2" id="KW-1185">Reference proteome</keyword>
<dbReference type="Proteomes" id="UP001343257">
    <property type="component" value="Unassembled WGS sequence"/>
</dbReference>
<proteinExistence type="predicted"/>